<dbReference type="Gene3D" id="3.30.565.10">
    <property type="entry name" value="Histidine kinase-like ATPase, C-terminal domain"/>
    <property type="match status" value="1"/>
</dbReference>
<dbReference type="SUPFAM" id="SSF55785">
    <property type="entry name" value="PYP-like sensor domain (PAS domain)"/>
    <property type="match status" value="1"/>
</dbReference>
<feature type="coiled-coil region" evidence="7">
    <location>
        <begin position="7"/>
        <end position="65"/>
    </location>
</feature>
<dbReference type="InterPro" id="IPR036097">
    <property type="entry name" value="HisK_dim/P_sf"/>
</dbReference>
<dbReference type="GO" id="GO:0009927">
    <property type="term" value="F:histidine phosphotransfer kinase activity"/>
    <property type="evidence" value="ECO:0007669"/>
    <property type="project" value="TreeGrafter"/>
</dbReference>
<keyword evidence="5" id="KW-0418">Kinase</keyword>
<evidence type="ECO:0000259" key="8">
    <source>
        <dbReference type="PROSITE" id="PS50109"/>
    </source>
</evidence>
<dbReference type="Proteomes" id="UP000306602">
    <property type="component" value="Unassembled WGS sequence"/>
</dbReference>
<dbReference type="PANTHER" id="PTHR43047:SF9">
    <property type="entry name" value="HISTIDINE KINASE"/>
    <property type="match status" value="1"/>
</dbReference>
<gene>
    <name evidence="10" type="ORF">E4Z66_12505</name>
</gene>
<dbReference type="Gene3D" id="3.30.450.20">
    <property type="entry name" value="PAS domain"/>
    <property type="match status" value="1"/>
</dbReference>
<keyword evidence="4" id="KW-0808">Transferase</keyword>
<dbReference type="Pfam" id="PF02518">
    <property type="entry name" value="HATPase_c"/>
    <property type="match status" value="1"/>
</dbReference>
<evidence type="ECO:0000256" key="1">
    <source>
        <dbReference type="ARBA" id="ARBA00000085"/>
    </source>
</evidence>
<dbReference type="RefSeq" id="WP_136463358.1">
    <property type="nucleotide sequence ID" value="NZ_SRKY01000003.1"/>
</dbReference>
<keyword evidence="7" id="KW-0175">Coiled coil</keyword>
<feature type="domain" description="Histidine kinase" evidence="8">
    <location>
        <begin position="379"/>
        <end position="591"/>
    </location>
</feature>
<dbReference type="OrthoDB" id="9764438at2"/>
<dbReference type="SUPFAM" id="SSF47384">
    <property type="entry name" value="Homodimeric domain of signal transducing histidine kinase"/>
    <property type="match status" value="1"/>
</dbReference>
<dbReference type="SUPFAM" id="SSF55874">
    <property type="entry name" value="ATPase domain of HSP90 chaperone/DNA topoisomerase II/histidine kinase"/>
    <property type="match status" value="1"/>
</dbReference>
<dbReference type="FunFam" id="3.30.565.10:FF:000049">
    <property type="entry name" value="Two-component sensor histidine kinase"/>
    <property type="match status" value="1"/>
</dbReference>
<dbReference type="CDD" id="cd00082">
    <property type="entry name" value="HisKA"/>
    <property type="match status" value="1"/>
</dbReference>
<dbReference type="EMBL" id="SRKY01000003">
    <property type="protein sequence ID" value="THH35888.1"/>
    <property type="molecule type" value="Genomic_DNA"/>
</dbReference>
<protein>
    <recommendedName>
        <fullName evidence="2">histidine kinase</fullName>
        <ecNumber evidence="2">2.7.13.3</ecNumber>
    </recommendedName>
</protein>
<keyword evidence="3 6" id="KW-0597">Phosphoprotein</keyword>
<dbReference type="InterPro" id="IPR036890">
    <property type="entry name" value="HATPase_C_sf"/>
</dbReference>
<dbReference type="InterPro" id="IPR004358">
    <property type="entry name" value="Sig_transdc_His_kin-like_C"/>
</dbReference>
<evidence type="ECO:0000256" key="5">
    <source>
        <dbReference type="ARBA" id="ARBA00022777"/>
    </source>
</evidence>
<comment type="catalytic activity">
    <reaction evidence="1">
        <text>ATP + protein L-histidine = ADP + protein N-phospho-L-histidine.</text>
        <dbReference type="EC" id="2.7.13.3"/>
    </reaction>
</comment>
<dbReference type="InterPro" id="IPR011006">
    <property type="entry name" value="CheY-like_superfamily"/>
</dbReference>
<reference evidence="10 11" key="1">
    <citation type="submission" date="2019-04" db="EMBL/GenBank/DDBJ databases">
        <title>Shimia ponticola sp. nov., isolated from seawater.</title>
        <authorList>
            <person name="Kim Y.-O."/>
            <person name="Yoon J.-H."/>
        </authorList>
    </citation>
    <scope>NUCLEOTIDE SEQUENCE [LARGE SCALE GENOMIC DNA]</scope>
    <source>
        <strain evidence="10 11">MYP11</strain>
    </source>
</reference>
<dbReference type="InterPro" id="IPR005467">
    <property type="entry name" value="His_kinase_dom"/>
</dbReference>
<feature type="modified residue" description="4-aspartylphosphate" evidence="6">
    <location>
        <position position="665"/>
    </location>
</feature>
<dbReference type="SMART" id="SM00387">
    <property type="entry name" value="HATPase_c"/>
    <property type="match status" value="1"/>
</dbReference>
<feature type="domain" description="Response regulatory" evidence="9">
    <location>
        <begin position="614"/>
        <end position="730"/>
    </location>
</feature>
<evidence type="ECO:0000256" key="2">
    <source>
        <dbReference type="ARBA" id="ARBA00012438"/>
    </source>
</evidence>
<proteinExistence type="predicted"/>
<dbReference type="Pfam" id="PF00512">
    <property type="entry name" value="HisKA"/>
    <property type="match status" value="1"/>
</dbReference>
<dbReference type="Gene3D" id="1.10.287.130">
    <property type="match status" value="1"/>
</dbReference>
<dbReference type="PRINTS" id="PR00344">
    <property type="entry name" value="BCTRLSENSOR"/>
</dbReference>
<evidence type="ECO:0000313" key="10">
    <source>
        <dbReference type="EMBL" id="THH35888.1"/>
    </source>
</evidence>
<comment type="caution">
    <text evidence="10">The sequence shown here is derived from an EMBL/GenBank/DDBJ whole genome shotgun (WGS) entry which is preliminary data.</text>
</comment>
<dbReference type="PROSITE" id="PS50109">
    <property type="entry name" value="HIS_KIN"/>
    <property type="match status" value="1"/>
</dbReference>
<dbReference type="SMART" id="SM00448">
    <property type="entry name" value="REC"/>
    <property type="match status" value="1"/>
</dbReference>
<name>A0A4S4NCV7_9RHOB</name>
<dbReference type="Pfam" id="PF12860">
    <property type="entry name" value="PAS_7"/>
    <property type="match status" value="2"/>
</dbReference>
<accession>A0A4S4NCV7</accession>
<evidence type="ECO:0000259" key="9">
    <source>
        <dbReference type="PROSITE" id="PS50110"/>
    </source>
</evidence>
<dbReference type="CDD" id="cd00156">
    <property type="entry name" value="REC"/>
    <property type="match status" value="1"/>
</dbReference>
<dbReference type="SUPFAM" id="SSF52172">
    <property type="entry name" value="CheY-like"/>
    <property type="match status" value="1"/>
</dbReference>
<dbReference type="InterPro" id="IPR003594">
    <property type="entry name" value="HATPase_dom"/>
</dbReference>
<keyword evidence="11" id="KW-1185">Reference proteome</keyword>
<dbReference type="InterPro" id="IPR003661">
    <property type="entry name" value="HisK_dim/P_dom"/>
</dbReference>
<evidence type="ECO:0000256" key="6">
    <source>
        <dbReference type="PROSITE-ProRule" id="PRU00169"/>
    </source>
</evidence>
<dbReference type="PROSITE" id="PS50110">
    <property type="entry name" value="RESPONSE_REGULATORY"/>
    <property type="match status" value="1"/>
</dbReference>
<dbReference type="InterPro" id="IPR035965">
    <property type="entry name" value="PAS-like_dom_sf"/>
</dbReference>
<evidence type="ECO:0000313" key="11">
    <source>
        <dbReference type="Proteomes" id="UP000306602"/>
    </source>
</evidence>
<dbReference type="AlphaFoldDB" id="A0A4S4NCV7"/>
<dbReference type="Gene3D" id="3.40.50.2300">
    <property type="match status" value="1"/>
</dbReference>
<organism evidence="10 11">
    <name type="scientific">Aliishimia ponticola</name>
    <dbReference type="NCBI Taxonomy" id="2499833"/>
    <lineage>
        <taxon>Bacteria</taxon>
        <taxon>Pseudomonadati</taxon>
        <taxon>Pseudomonadota</taxon>
        <taxon>Alphaproteobacteria</taxon>
        <taxon>Rhodobacterales</taxon>
        <taxon>Paracoccaceae</taxon>
        <taxon>Aliishimia</taxon>
    </lineage>
</organism>
<sequence>MTLVRDSDSLERQNQKLVRIAEALMRRIEQSPDQAGLAYSQFERAALLEKEVKQRTEDLERALDLLHESNAQLAVATHEAEDARAYLADAIETVDEGFALFDAGDALVMHNSRFCKDMPDVQRRLQPGVPFTEYVRMISHSPSLTLEAGETAGDWQKARLSRHTYEHVVFNVHLARDRWLQVSEHRTRTGGTVVLQTDVTGLMRDERRERERLLDRQAKLLRATLDHLNQGVCIFDRNGRLVGWNHRMERLLNGNLTERVLGLKFAELLERLDEIFDFAGSFGKSDMRAWAEKTGGRQPITFEVRRGQSGAFDVFAQQMPDRGFVISFTDVTRERRQSQALRDLNDTLEKRVADRTKALGAALEDARRANASKTRFVAAASHDLLQPMSAAKLYAGALENRVTSQSDKELAQRTISALESAEGIIQALLDISKLDSGLATFELGAVSLDSILGALEAEFAPIAAKRGIELRVVPCSLRVESDPVYLRRIVQNLLSNALRYTTGRKVLLGVRHGRGAARIEVCDQGPGIDSSHHDQIFQEFQQLEDGKSAGQGLGLGLAIVDRACRMLDHRLDLHSVPGRGSRFGVTTALARQAPVEPAGDPQAEDAGGTTHGRLICLVENDMEVAQSVTLTVESFGSDVIWAPNAEAAVALLRDVDIVPDAFLVDYQLGNGGSGLDLLDELTASFGAAPAHVISANRSPDFAAQCRARGVSVLQKPLSRDLLRDFLQSVPVPAAVAIPVGPGADYLR</sequence>
<dbReference type="InterPro" id="IPR001789">
    <property type="entry name" value="Sig_transdc_resp-reg_receiver"/>
</dbReference>
<dbReference type="GO" id="GO:0000155">
    <property type="term" value="F:phosphorelay sensor kinase activity"/>
    <property type="evidence" value="ECO:0007669"/>
    <property type="project" value="InterPro"/>
</dbReference>
<dbReference type="SMART" id="SM00388">
    <property type="entry name" value="HisKA"/>
    <property type="match status" value="1"/>
</dbReference>
<dbReference type="PANTHER" id="PTHR43047">
    <property type="entry name" value="TWO-COMPONENT HISTIDINE PROTEIN KINASE"/>
    <property type="match status" value="1"/>
</dbReference>
<evidence type="ECO:0000256" key="4">
    <source>
        <dbReference type="ARBA" id="ARBA00022679"/>
    </source>
</evidence>
<evidence type="ECO:0000256" key="7">
    <source>
        <dbReference type="SAM" id="Coils"/>
    </source>
</evidence>
<dbReference type="GO" id="GO:0005886">
    <property type="term" value="C:plasma membrane"/>
    <property type="evidence" value="ECO:0007669"/>
    <property type="project" value="TreeGrafter"/>
</dbReference>
<dbReference type="Pfam" id="PF00072">
    <property type="entry name" value="Response_reg"/>
    <property type="match status" value="1"/>
</dbReference>
<dbReference type="EC" id="2.7.13.3" evidence="2"/>
<evidence type="ECO:0000256" key="3">
    <source>
        <dbReference type="ARBA" id="ARBA00022553"/>
    </source>
</evidence>